<dbReference type="PANTHER" id="PTHR43775">
    <property type="entry name" value="FATTY ACID SYNTHASE"/>
    <property type="match status" value="1"/>
</dbReference>
<organism evidence="5 6">
    <name type="scientific">Streptomyces chlorus</name>
    <dbReference type="NCBI Taxonomy" id="887452"/>
    <lineage>
        <taxon>Bacteria</taxon>
        <taxon>Bacillati</taxon>
        <taxon>Actinomycetota</taxon>
        <taxon>Actinomycetes</taxon>
        <taxon>Kitasatosporales</taxon>
        <taxon>Streptomycetaceae</taxon>
        <taxon>Streptomyces</taxon>
    </lineage>
</organism>
<dbReference type="InterPro" id="IPR057326">
    <property type="entry name" value="KR_dom"/>
</dbReference>
<evidence type="ECO:0000259" key="4">
    <source>
        <dbReference type="SMART" id="SM00829"/>
    </source>
</evidence>
<dbReference type="InterPro" id="IPR036291">
    <property type="entry name" value="NAD(P)-bd_dom_sf"/>
</dbReference>
<keyword evidence="2" id="KW-0511">Multifunctional enzyme</keyword>
<sequence length="308" mass="32340">ALVELGGVRPGEKVLIHAGAGGVGMAAIQVARHLGAEVFATASEGKWGVLRSLGVADDHIASSRSTEFEAAFRAVSGGGVDVVLNSLAGEFVDASLRLVGAGGRFLEMGKTDVRAAGDVPAEVEYRAFDLGWVDPVGIQRMLAVVVEWFEEGVLEPLPVRVWDVRRAREAFRFMSLARHVGKIVLSMPRVWDAHGTVLVTGGTGGLGGVLARHLVVERGVRHLVLTSRRGLEAPGAVELADELRALGARVEVVACDVADREALADLLASVPVERPLTAVVHTAGVLDDGVIGSLSAERLAGVLRPKVD</sequence>
<dbReference type="SUPFAM" id="SSF51735">
    <property type="entry name" value="NAD(P)-binding Rossmann-fold domains"/>
    <property type="match status" value="2"/>
</dbReference>
<dbReference type="PROSITE" id="PS01162">
    <property type="entry name" value="QOR_ZETA_CRYSTAL"/>
    <property type="match status" value="1"/>
</dbReference>
<protein>
    <submittedName>
        <fullName evidence="5">SDR family NAD(P)-dependent oxidoreductase</fullName>
    </submittedName>
</protein>
<evidence type="ECO:0000313" key="6">
    <source>
        <dbReference type="Proteomes" id="UP001596180"/>
    </source>
</evidence>
<evidence type="ECO:0000256" key="1">
    <source>
        <dbReference type="ARBA" id="ARBA00022679"/>
    </source>
</evidence>
<evidence type="ECO:0000256" key="2">
    <source>
        <dbReference type="ARBA" id="ARBA00023268"/>
    </source>
</evidence>
<dbReference type="PANTHER" id="PTHR43775:SF51">
    <property type="entry name" value="INACTIVE PHENOLPHTHIOCEROL SYNTHESIS POLYKETIDE SYNTHASE TYPE I PKS1-RELATED"/>
    <property type="match status" value="1"/>
</dbReference>
<feature type="non-terminal residue" evidence="5">
    <location>
        <position position="308"/>
    </location>
</feature>
<feature type="domain" description="Enoyl reductase (ER)" evidence="4">
    <location>
        <begin position="1"/>
        <end position="185"/>
    </location>
</feature>
<dbReference type="EMBL" id="JBHSOA010000172">
    <property type="protein sequence ID" value="MFC5857197.1"/>
    <property type="molecule type" value="Genomic_DNA"/>
</dbReference>
<dbReference type="CDD" id="cd05195">
    <property type="entry name" value="enoyl_red"/>
    <property type="match status" value="1"/>
</dbReference>
<evidence type="ECO:0000313" key="5">
    <source>
        <dbReference type="EMBL" id="MFC5857197.1"/>
    </source>
</evidence>
<dbReference type="SMART" id="SM00829">
    <property type="entry name" value="PKS_ER"/>
    <property type="match status" value="1"/>
</dbReference>
<dbReference type="Pfam" id="PF13602">
    <property type="entry name" value="ADH_zinc_N_2"/>
    <property type="match status" value="1"/>
</dbReference>
<gene>
    <name evidence="5" type="ORF">ACFPZI_37235</name>
</gene>
<reference evidence="6" key="1">
    <citation type="journal article" date="2019" name="Int. J. Syst. Evol. Microbiol.">
        <title>The Global Catalogue of Microorganisms (GCM) 10K type strain sequencing project: providing services to taxonomists for standard genome sequencing and annotation.</title>
        <authorList>
            <consortium name="The Broad Institute Genomics Platform"/>
            <consortium name="The Broad Institute Genome Sequencing Center for Infectious Disease"/>
            <person name="Wu L."/>
            <person name="Ma J."/>
        </authorList>
    </citation>
    <scope>NUCLEOTIDE SEQUENCE [LARGE SCALE GENOMIC DNA]</scope>
    <source>
        <strain evidence="6">JCM 10411</strain>
    </source>
</reference>
<dbReference type="Proteomes" id="UP001596180">
    <property type="component" value="Unassembled WGS sequence"/>
</dbReference>
<proteinExistence type="predicted"/>
<keyword evidence="6" id="KW-1185">Reference proteome</keyword>
<feature type="domain" description="Ketoreductase" evidence="3">
    <location>
        <begin position="195"/>
        <end position="308"/>
    </location>
</feature>
<dbReference type="InterPro" id="IPR013968">
    <property type="entry name" value="PKS_KR"/>
</dbReference>
<dbReference type="InterPro" id="IPR002364">
    <property type="entry name" value="Quin_OxRdtase/zeta-crystal_CS"/>
</dbReference>
<dbReference type="InterPro" id="IPR020843">
    <property type="entry name" value="ER"/>
</dbReference>
<dbReference type="RefSeq" id="WP_381371596.1">
    <property type="nucleotide sequence ID" value="NZ_JBHSOA010000172.1"/>
</dbReference>
<dbReference type="SMART" id="SM00822">
    <property type="entry name" value="PKS_KR"/>
    <property type="match status" value="1"/>
</dbReference>
<dbReference type="Gene3D" id="3.90.180.10">
    <property type="entry name" value="Medium-chain alcohol dehydrogenases, catalytic domain"/>
    <property type="match status" value="1"/>
</dbReference>
<dbReference type="Gene3D" id="3.40.50.720">
    <property type="entry name" value="NAD(P)-binding Rossmann-like Domain"/>
    <property type="match status" value="1"/>
</dbReference>
<feature type="non-terminal residue" evidence="5">
    <location>
        <position position="1"/>
    </location>
</feature>
<dbReference type="Pfam" id="PF08659">
    <property type="entry name" value="KR"/>
    <property type="match status" value="1"/>
</dbReference>
<dbReference type="InterPro" id="IPR050091">
    <property type="entry name" value="PKS_NRPS_Biosynth_Enz"/>
</dbReference>
<comment type="caution">
    <text evidence="5">The sequence shown here is derived from an EMBL/GenBank/DDBJ whole genome shotgun (WGS) entry which is preliminary data.</text>
</comment>
<evidence type="ECO:0000259" key="3">
    <source>
        <dbReference type="SMART" id="SM00822"/>
    </source>
</evidence>
<accession>A0ABW1E8K9</accession>
<keyword evidence="1" id="KW-0808">Transferase</keyword>
<name>A0ABW1E8K9_9ACTN</name>